<proteinExistence type="predicted"/>
<dbReference type="RefSeq" id="WP_184635979.1">
    <property type="nucleotide sequence ID" value="NZ_BAABKT010000026.1"/>
</dbReference>
<dbReference type="Gene3D" id="3.40.50.1240">
    <property type="entry name" value="Phosphoglycerate mutase-like"/>
    <property type="match status" value="1"/>
</dbReference>
<evidence type="ECO:0000256" key="2">
    <source>
        <dbReference type="SAM" id="MobiDB-lite"/>
    </source>
</evidence>
<comment type="caution">
    <text evidence="4">The sequence shown here is derived from an EMBL/GenBank/DDBJ whole genome shotgun (WGS) entry which is preliminary data.</text>
</comment>
<dbReference type="SUPFAM" id="SSF55811">
    <property type="entry name" value="Nudix"/>
    <property type="match status" value="1"/>
</dbReference>
<dbReference type="InterPro" id="IPR000086">
    <property type="entry name" value="NUDIX_hydrolase_dom"/>
</dbReference>
<dbReference type="InterPro" id="IPR015797">
    <property type="entry name" value="NUDIX_hydrolase-like_dom_sf"/>
</dbReference>
<dbReference type="PANTHER" id="PTHR21340">
    <property type="entry name" value="DIADENOSINE 5,5-P1,P4-TETRAPHOSPHATE PYROPHOSPHOHYDROLASE MUTT"/>
    <property type="match status" value="1"/>
</dbReference>
<dbReference type="SUPFAM" id="SSF53254">
    <property type="entry name" value="Phosphoglycerate mutase-like"/>
    <property type="match status" value="1"/>
</dbReference>
<dbReference type="CDD" id="cd03673">
    <property type="entry name" value="NUDIX_Ap6A_hydrolase"/>
    <property type="match status" value="1"/>
</dbReference>
<dbReference type="GO" id="GO:0004081">
    <property type="term" value="F:bis(5'-nucleosyl)-tetraphosphatase (asymmetrical) activity"/>
    <property type="evidence" value="ECO:0007669"/>
    <property type="project" value="TreeGrafter"/>
</dbReference>
<reference evidence="4 5" key="1">
    <citation type="submission" date="2020-08" db="EMBL/GenBank/DDBJ databases">
        <title>Sequencing the genomes of 1000 actinobacteria strains.</title>
        <authorList>
            <person name="Klenk H.-P."/>
        </authorList>
    </citation>
    <scope>NUCLEOTIDE SEQUENCE [LARGE SCALE GENOMIC DNA]</scope>
    <source>
        <strain evidence="4 5">DSM 44593</strain>
    </source>
</reference>
<dbReference type="Proteomes" id="UP000578077">
    <property type="component" value="Unassembled WGS sequence"/>
</dbReference>
<evidence type="ECO:0000259" key="3">
    <source>
        <dbReference type="PROSITE" id="PS51462"/>
    </source>
</evidence>
<dbReference type="Pfam" id="PF00293">
    <property type="entry name" value="NUDIX"/>
    <property type="match status" value="1"/>
</dbReference>
<dbReference type="Pfam" id="PF00300">
    <property type="entry name" value="His_Phos_1"/>
    <property type="match status" value="1"/>
</dbReference>
<protein>
    <submittedName>
        <fullName evidence="4">8-oxo-dGTP diphosphatase</fullName>
        <ecNumber evidence="4">3.6.1.55</ecNumber>
    </submittedName>
</protein>
<feature type="region of interest" description="Disordered" evidence="2">
    <location>
        <begin position="1"/>
        <end position="22"/>
    </location>
</feature>
<dbReference type="InterPro" id="IPR051325">
    <property type="entry name" value="Nudix_hydrolase_domain"/>
</dbReference>
<dbReference type="PANTHER" id="PTHR21340:SF0">
    <property type="entry name" value="BIS(5'-NUCLEOSYL)-TETRAPHOSPHATASE [ASYMMETRICAL]"/>
    <property type="match status" value="1"/>
</dbReference>
<gene>
    <name evidence="4" type="ORF">HNR25_002997</name>
</gene>
<dbReference type="SMART" id="SM00855">
    <property type="entry name" value="PGAM"/>
    <property type="match status" value="1"/>
</dbReference>
<dbReference type="InterPro" id="IPR013078">
    <property type="entry name" value="His_Pase_superF_clade-1"/>
</dbReference>
<feature type="domain" description="Nudix hydrolase" evidence="3">
    <location>
        <begin position="25"/>
        <end position="151"/>
    </location>
</feature>
<feature type="compositionally biased region" description="Basic and acidic residues" evidence="2">
    <location>
        <begin position="1"/>
        <end position="17"/>
    </location>
</feature>
<dbReference type="PROSITE" id="PS51462">
    <property type="entry name" value="NUDIX"/>
    <property type="match status" value="1"/>
</dbReference>
<dbReference type="Gene3D" id="3.90.79.10">
    <property type="entry name" value="Nucleoside Triphosphate Pyrophosphohydrolase"/>
    <property type="match status" value="1"/>
</dbReference>
<keyword evidence="5" id="KW-1185">Reference proteome</keyword>
<dbReference type="PROSITE" id="PS00893">
    <property type="entry name" value="NUDIX_BOX"/>
    <property type="match status" value="1"/>
</dbReference>
<evidence type="ECO:0000256" key="1">
    <source>
        <dbReference type="ARBA" id="ARBA00022801"/>
    </source>
</evidence>
<sequence length="327" mass="34342">MTDRPRTPDTAGDRARETAPGGFLEPIRAAGTVLWRGAPADPEVALVHRPARADWTLPKGKVKKSEHLIGAAVRETAEETGLAPVLGRRLPPQRYPKDGWPKRVDWWAAAVGGESGSEPGDEVDELEWLPVDRARRRLTYGSDAGVLDAFAAGPAETVPLILLRHAPAESKTGRDGDDLLRPLDAAGRGDADALARLLPAFGTPRVVASAAVSCVETVTPYAEAIGAPIRTDRAVTARTAGDGAAAADAEAARAAVTALLDDGVPTAVCTHGELVSVLLRAALDRLGAPAPQQLSLRKGSFWVLHLSRSDGSLAAMERHGPRPGGLR</sequence>
<dbReference type="InterPro" id="IPR020084">
    <property type="entry name" value="NUDIX_hydrolase_CS"/>
</dbReference>
<dbReference type="AlphaFoldDB" id="A0A841E8C8"/>
<dbReference type="GO" id="GO:0006754">
    <property type="term" value="P:ATP biosynthetic process"/>
    <property type="evidence" value="ECO:0007669"/>
    <property type="project" value="TreeGrafter"/>
</dbReference>
<organism evidence="4 5">
    <name type="scientific">Streptomonospora salina</name>
    <dbReference type="NCBI Taxonomy" id="104205"/>
    <lineage>
        <taxon>Bacteria</taxon>
        <taxon>Bacillati</taxon>
        <taxon>Actinomycetota</taxon>
        <taxon>Actinomycetes</taxon>
        <taxon>Streptosporangiales</taxon>
        <taxon>Nocardiopsidaceae</taxon>
        <taxon>Streptomonospora</taxon>
    </lineage>
</organism>
<evidence type="ECO:0000313" key="5">
    <source>
        <dbReference type="Proteomes" id="UP000578077"/>
    </source>
</evidence>
<dbReference type="InterPro" id="IPR029033">
    <property type="entry name" value="His_PPase_superfam"/>
</dbReference>
<evidence type="ECO:0000313" key="4">
    <source>
        <dbReference type="EMBL" id="MBB5999246.1"/>
    </source>
</evidence>
<keyword evidence="1 4" id="KW-0378">Hydrolase</keyword>
<dbReference type="EMBL" id="JACHLY010000001">
    <property type="protein sequence ID" value="MBB5999246.1"/>
    <property type="molecule type" value="Genomic_DNA"/>
</dbReference>
<dbReference type="EC" id="3.6.1.55" evidence="4"/>
<accession>A0A841E8C8</accession>
<dbReference type="GO" id="GO:0035539">
    <property type="term" value="F:8-oxo-7,8-dihydrodeoxyguanosine triphosphate pyrophosphatase activity"/>
    <property type="evidence" value="ECO:0007669"/>
    <property type="project" value="UniProtKB-EC"/>
</dbReference>
<name>A0A841E8C8_9ACTN</name>
<dbReference type="GO" id="GO:0006167">
    <property type="term" value="P:AMP biosynthetic process"/>
    <property type="evidence" value="ECO:0007669"/>
    <property type="project" value="TreeGrafter"/>
</dbReference>